<dbReference type="PANTHER" id="PTHR37542">
    <property type="entry name" value="HELO DOMAIN-CONTAINING PROTEIN-RELATED"/>
    <property type="match status" value="1"/>
</dbReference>
<evidence type="ECO:0000313" key="3">
    <source>
        <dbReference type="Proteomes" id="UP000193240"/>
    </source>
</evidence>
<accession>A0A1Y2LQS0</accession>
<dbReference type="PANTHER" id="PTHR37542:SF3">
    <property type="entry name" value="PRION-INHIBITION AND PROPAGATION HELO DOMAIN-CONTAINING PROTEIN"/>
    <property type="match status" value="1"/>
</dbReference>
<keyword evidence="3" id="KW-1185">Reference proteome</keyword>
<protein>
    <recommendedName>
        <fullName evidence="4">Prion-inhibition and propagation HeLo domain-containing protein</fullName>
    </recommendedName>
</protein>
<name>A0A1Y2LQS0_EPING</name>
<evidence type="ECO:0000256" key="1">
    <source>
        <dbReference type="SAM" id="MobiDB-lite"/>
    </source>
</evidence>
<organism evidence="2 3">
    <name type="scientific">Epicoccum nigrum</name>
    <name type="common">Soil fungus</name>
    <name type="synonym">Epicoccum purpurascens</name>
    <dbReference type="NCBI Taxonomy" id="105696"/>
    <lineage>
        <taxon>Eukaryota</taxon>
        <taxon>Fungi</taxon>
        <taxon>Dikarya</taxon>
        <taxon>Ascomycota</taxon>
        <taxon>Pezizomycotina</taxon>
        <taxon>Dothideomycetes</taxon>
        <taxon>Pleosporomycetidae</taxon>
        <taxon>Pleosporales</taxon>
        <taxon>Pleosporineae</taxon>
        <taxon>Didymellaceae</taxon>
        <taxon>Epicoccum</taxon>
    </lineage>
</organism>
<gene>
    <name evidence="2" type="ORF">B5807_08551</name>
</gene>
<dbReference type="STRING" id="105696.A0A1Y2LQS0"/>
<feature type="compositionally biased region" description="Low complexity" evidence="1">
    <location>
        <begin position="323"/>
        <end position="332"/>
    </location>
</feature>
<dbReference type="InParanoid" id="A0A1Y2LQS0"/>
<dbReference type="OMA" id="RAGDNIW"/>
<reference evidence="2 3" key="1">
    <citation type="journal article" date="2017" name="Genome Announc.">
        <title>Genome sequence of the saprophytic ascomycete Epicoccum nigrum ICMP 19927 strain isolated from New Zealand.</title>
        <authorList>
            <person name="Fokin M."/>
            <person name="Fleetwood D."/>
            <person name="Weir B.S."/>
            <person name="Villas-Boas S.G."/>
        </authorList>
    </citation>
    <scope>NUCLEOTIDE SEQUENCE [LARGE SCALE GENOMIC DNA]</scope>
    <source>
        <strain evidence="2 3">ICMP 19927</strain>
    </source>
</reference>
<evidence type="ECO:0000313" key="2">
    <source>
        <dbReference type="EMBL" id="OSS46283.1"/>
    </source>
</evidence>
<dbReference type="AlphaFoldDB" id="A0A1Y2LQS0"/>
<proteinExistence type="predicted"/>
<dbReference type="EMBL" id="KZ107851">
    <property type="protein sequence ID" value="OSS46283.1"/>
    <property type="molecule type" value="Genomic_DNA"/>
</dbReference>
<feature type="region of interest" description="Disordered" evidence="1">
    <location>
        <begin position="320"/>
        <end position="347"/>
    </location>
</feature>
<evidence type="ECO:0008006" key="4">
    <source>
        <dbReference type="Google" id="ProtNLM"/>
    </source>
</evidence>
<dbReference type="Proteomes" id="UP000193240">
    <property type="component" value="Unassembled WGS sequence"/>
</dbReference>
<sequence>MAELILGAVAFGVATPGVILAFAECGEYIQKRVQTFKNAPAIIEELGRFGRDLHQVQIKINLELAEWASSLEDVDPVVKASIGDYITKLRTVLIEVEHCLSSMVDKDGQLRRFYFTVVVERKAQHIVKNLKSWQVDFFNVIHLIEPKRRVLPSDVSLPWNRYRPKSCSRMPARPDLLVGTAEIIRDNYATAISVLVEQKEIHDENTVSNIREVAAILASRSYANASGGGILKCLGYRLQDQQDRSQGYELVFELPTNAPKLRVLNEAIMADQGAGSGVRHSLDSRYRLARQLCDIVFSVFASGLVHKNIRTNTILLAVEDDNNSSSNNNNSNKSLPTTPPTPELGNPYLTTWTLLRKAASLTSGPGAPGTHSDLYRHPKRQGIQPEQRYNFGHDLYSLGGVPAGGGAVGAVPRAVVVVVVVRKRKRRGGIGIGPVQERGGAAAPRRRTTCAQRRAAALARTEMPRRLGTAYAELVVACLTCLEGGMGDAECFRKSRPEAAIRFNDFVSQSFAFTSM</sequence>